<keyword evidence="5" id="KW-1185">Reference proteome</keyword>
<dbReference type="STRING" id="5786.F0ZXH1"/>
<dbReference type="GeneID" id="10505858"/>
<evidence type="ECO:0000256" key="3">
    <source>
        <dbReference type="RuleBase" id="RU003707"/>
    </source>
</evidence>
<dbReference type="Pfam" id="PF00378">
    <property type="entry name" value="ECH_1"/>
    <property type="match status" value="1"/>
</dbReference>
<dbReference type="PROSITE" id="PS00166">
    <property type="entry name" value="ENOYL_COA_HYDRATASE"/>
    <property type="match status" value="1"/>
</dbReference>
<name>F0ZXH1_DICPU</name>
<dbReference type="GO" id="GO:0016829">
    <property type="term" value="F:lyase activity"/>
    <property type="evidence" value="ECO:0007669"/>
    <property type="project" value="UniProtKB-KW"/>
</dbReference>
<dbReference type="SUPFAM" id="SSF52096">
    <property type="entry name" value="ClpP/crotonase"/>
    <property type="match status" value="1"/>
</dbReference>
<dbReference type="FunCoup" id="F0ZXH1">
    <property type="interactions" value="1"/>
</dbReference>
<dbReference type="GO" id="GO:0006635">
    <property type="term" value="P:fatty acid beta-oxidation"/>
    <property type="evidence" value="ECO:0000318"/>
    <property type="project" value="GO_Central"/>
</dbReference>
<comment type="similarity">
    <text evidence="1 3">Belongs to the enoyl-CoA hydratase/isomerase family.</text>
</comment>
<protein>
    <recommendedName>
        <fullName evidence="6">Enoyl-CoA hydratase</fullName>
    </recommendedName>
</protein>
<evidence type="ECO:0000313" key="4">
    <source>
        <dbReference type="EMBL" id="EGC31362.1"/>
    </source>
</evidence>
<dbReference type="FunFam" id="3.90.226.10:FF:000096">
    <property type="entry name" value="Enoyl-CoA hydratase EchA14"/>
    <property type="match status" value="1"/>
</dbReference>
<sequence length="291" mass="31790">MFRLINPIRLNSKSIRYYTTSNSEPLVLLENHLVDGKYTGIKILKLNKPKALNALSFEMGEDFKKSVASLENDKSLKCLVLTGADKAFSAGGDLNFLMDRARDQPINNQIIMEKFYRTFLCIRNIPVPIISAINGHAIGAGFCLALATDIRVSSNKAQLGLTFTSLGIHPGMGCTHFLPRIAGSQVSSRMILTADVVLGDEAKQLGLVAESVDPDQVLPVALKIAEKISNNSAISVQTATRTLRNMQDVGLETSLTREASAQSQCYAHPDILEGIAAIKEKRKPNHNELLK</sequence>
<dbReference type="CDD" id="cd06558">
    <property type="entry name" value="crotonase-like"/>
    <property type="match status" value="1"/>
</dbReference>
<dbReference type="OMA" id="SCDMVVC"/>
<reference evidence="5" key="1">
    <citation type="journal article" date="2011" name="Genome Biol.">
        <title>Comparative genomics of the social amoebae Dictyostelium discoideum and Dictyostelium purpureum.</title>
        <authorList>
            <consortium name="US DOE Joint Genome Institute (JGI-PGF)"/>
            <person name="Sucgang R."/>
            <person name="Kuo A."/>
            <person name="Tian X."/>
            <person name="Salerno W."/>
            <person name="Parikh A."/>
            <person name="Feasley C.L."/>
            <person name="Dalin E."/>
            <person name="Tu H."/>
            <person name="Huang E."/>
            <person name="Barry K."/>
            <person name="Lindquist E."/>
            <person name="Shapiro H."/>
            <person name="Bruce D."/>
            <person name="Schmutz J."/>
            <person name="Salamov A."/>
            <person name="Fey P."/>
            <person name="Gaudet P."/>
            <person name="Anjard C."/>
            <person name="Babu M.M."/>
            <person name="Basu S."/>
            <person name="Bushmanova Y."/>
            <person name="van der Wel H."/>
            <person name="Katoh-Kurasawa M."/>
            <person name="Dinh C."/>
            <person name="Coutinho P.M."/>
            <person name="Saito T."/>
            <person name="Elias M."/>
            <person name="Schaap P."/>
            <person name="Kay R.R."/>
            <person name="Henrissat B."/>
            <person name="Eichinger L."/>
            <person name="Rivero F."/>
            <person name="Putnam N.H."/>
            <person name="West C.M."/>
            <person name="Loomis W.F."/>
            <person name="Chisholm R.L."/>
            <person name="Shaulsky G."/>
            <person name="Strassmann J.E."/>
            <person name="Queller D.C."/>
            <person name="Kuspa A."/>
            <person name="Grigoriev I.V."/>
        </authorList>
    </citation>
    <scope>NUCLEOTIDE SEQUENCE [LARGE SCALE GENOMIC DNA]</scope>
    <source>
        <strain evidence="5">QSDP1</strain>
    </source>
</reference>
<dbReference type="EMBL" id="GL871259">
    <property type="protein sequence ID" value="EGC31362.1"/>
    <property type="molecule type" value="Genomic_DNA"/>
</dbReference>
<dbReference type="InterPro" id="IPR001753">
    <property type="entry name" value="Enoyl-CoA_hydra/iso"/>
</dbReference>
<organism evidence="4 5">
    <name type="scientific">Dictyostelium purpureum</name>
    <name type="common">Slime mold</name>
    <dbReference type="NCBI Taxonomy" id="5786"/>
    <lineage>
        <taxon>Eukaryota</taxon>
        <taxon>Amoebozoa</taxon>
        <taxon>Evosea</taxon>
        <taxon>Eumycetozoa</taxon>
        <taxon>Dictyostelia</taxon>
        <taxon>Dictyosteliales</taxon>
        <taxon>Dictyosteliaceae</taxon>
        <taxon>Dictyostelium</taxon>
    </lineage>
</organism>
<keyword evidence="2" id="KW-0456">Lyase</keyword>
<accession>F0ZXH1</accession>
<dbReference type="Gene3D" id="3.90.226.10">
    <property type="entry name" value="2-enoyl-CoA Hydratase, Chain A, domain 1"/>
    <property type="match status" value="1"/>
</dbReference>
<dbReference type="PANTHER" id="PTHR11941">
    <property type="entry name" value="ENOYL-COA HYDRATASE-RELATED"/>
    <property type="match status" value="1"/>
</dbReference>
<dbReference type="Proteomes" id="UP000001064">
    <property type="component" value="Unassembled WGS sequence"/>
</dbReference>
<dbReference type="KEGG" id="dpp:DICPUDRAFT_57755"/>
<evidence type="ECO:0000256" key="2">
    <source>
        <dbReference type="ARBA" id="ARBA00023239"/>
    </source>
</evidence>
<evidence type="ECO:0000313" key="5">
    <source>
        <dbReference type="Proteomes" id="UP000001064"/>
    </source>
</evidence>
<evidence type="ECO:0000256" key="1">
    <source>
        <dbReference type="ARBA" id="ARBA00005254"/>
    </source>
</evidence>
<gene>
    <name evidence="4" type="ORF">DICPUDRAFT_57755</name>
</gene>
<dbReference type="InterPro" id="IPR018376">
    <property type="entry name" value="Enoyl-CoA_hyd/isom_CS"/>
</dbReference>
<dbReference type="AlphaFoldDB" id="F0ZXH1"/>
<proteinExistence type="inferred from homology"/>
<dbReference type="OrthoDB" id="2139957at2759"/>
<dbReference type="InterPro" id="IPR029045">
    <property type="entry name" value="ClpP/crotonase-like_dom_sf"/>
</dbReference>
<dbReference type="InParanoid" id="F0ZXH1"/>
<dbReference type="GO" id="GO:0005739">
    <property type="term" value="C:mitochondrion"/>
    <property type="evidence" value="ECO:0000318"/>
    <property type="project" value="GO_Central"/>
</dbReference>
<dbReference type="PANTHER" id="PTHR11941:SF173">
    <property type="entry name" value="3-HYDROXYBUTYRYL-COA DEHYDRATASE-LIKE PROTEIN, MITOCHONDRIAL"/>
    <property type="match status" value="1"/>
</dbReference>
<evidence type="ECO:0008006" key="6">
    <source>
        <dbReference type="Google" id="ProtNLM"/>
    </source>
</evidence>
<dbReference type="RefSeq" id="XP_003292110.1">
    <property type="nucleotide sequence ID" value="XM_003292062.1"/>
</dbReference>
<dbReference type="VEuPathDB" id="AmoebaDB:DICPUDRAFT_57755"/>
<dbReference type="eggNOG" id="KOG1680">
    <property type="taxonomic scope" value="Eukaryota"/>
</dbReference>